<evidence type="ECO:0000256" key="5">
    <source>
        <dbReference type="ARBA" id="ARBA00013950"/>
    </source>
</evidence>
<dbReference type="GO" id="GO:0009231">
    <property type="term" value="P:riboflavin biosynthetic process"/>
    <property type="evidence" value="ECO:0007669"/>
    <property type="project" value="UniProtKB-UniPathway"/>
</dbReference>
<comment type="catalytic activity">
    <reaction evidence="1">
        <text>2 6,7-dimethyl-8-(1-D-ribityl)lumazine + H(+) = 5-amino-6-(D-ribitylamino)uracil + riboflavin</text>
        <dbReference type="Rhea" id="RHEA:20772"/>
        <dbReference type="ChEBI" id="CHEBI:15378"/>
        <dbReference type="ChEBI" id="CHEBI:15934"/>
        <dbReference type="ChEBI" id="CHEBI:57986"/>
        <dbReference type="ChEBI" id="CHEBI:58201"/>
        <dbReference type="EC" id="2.5.1.9"/>
    </reaction>
</comment>
<dbReference type="PIRSF" id="PIRSF015750">
    <property type="entry name" value="Ribfl_synth_arc"/>
    <property type="match status" value="1"/>
</dbReference>
<comment type="caution">
    <text evidence="9">The sequence shown here is derived from an EMBL/GenBank/DDBJ whole genome shotgun (WGS) entry which is preliminary data.</text>
</comment>
<evidence type="ECO:0000256" key="7">
    <source>
        <dbReference type="ARBA" id="ARBA00022679"/>
    </source>
</evidence>
<dbReference type="CDD" id="cd09210">
    <property type="entry name" value="Riboflavin_synthase_archaeal"/>
    <property type="match status" value="1"/>
</dbReference>
<evidence type="ECO:0000256" key="1">
    <source>
        <dbReference type="ARBA" id="ARBA00000968"/>
    </source>
</evidence>
<dbReference type="InterPro" id="IPR036467">
    <property type="entry name" value="LS/RS_sf"/>
</dbReference>
<evidence type="ECO:0000313" key="9">
    <source>
        <dbReference type="EMBL" id="KUG17285.1"/>
    </source>
</evidence>
<dbReference type="EMBL" id="LNQE01001452">
    <property type="protein sequence ID" value="KUG17285.1"/>
    <property type="molecule type" value="Genomic_DNA"/>
</dbReference>
<keyword evidence="7 9" id="KW-0808">Transferase</keyword>
<dbReference type="Pfam" id="PF00885">
    <property type="entry name" value="DMRL_synthase"/>
    <property type="match status" value="1"/>
</dbReference>
<evidence type="ECO:0000256" key="6">
    <source>
        <dbReference type="ARBA" id="ARBA00022619"/>
    </source>
</evidence>
<dbReference type="InterPro" id="IPR002180">
    <property type="entry name" value="LS/RS"/>
</dbReference>
<keyword evidence="6" id="KW-0686">Riboflavin biosynthesis</keyword>
<proteinExistence type="inferred from homology"/>
<name>A0A0W8F8V0_9ZZZZ</name>
<organism evidence="9">
    <name type="scientific">hydrocarbon metagenome</name>
    <dbReference type="NCBI Taxonomy" id="938273"/>
    <lineage>
        <taxon>unclassified sequences</taxon>
        <taxon>metagenomes</taxon>
        <taxon>ecological metagenomes</taxon>
    </lineage>
</organism>
<protein>
    <recommendedName>
        <fullName evidence="5">Riboflavin synthase</fullName>
        <ecNumber evidence="4">2.5.1.9</ecNumber>
    </recommendedName>
</protein>
<dbReference type="NCBIfam" id="TIGR01506">
    <property type="entry name" value="ribC_arch"/>
    <property type="match status" value="1"/>
</dbReference>
<dbReference type="EC" id="2.5.1.9" evidence="4"/>
<feature type="region of interest" description="Disordered" evidence="8">
    <location>
        <begin position="140"/>
        <end position="162"/>
    </location>
</feature>
<dbReference type="GO" id="GO:0009349">
    <property type="term" value="C:riboflavin synthase complex"/>
    <property type="evidence" value="ECO:0007669"/>
    <property type="project" value="InterPro"/>
</dbReference>
<sequence length="162" mass="17521">MKRIGIADTTFARVDMARAAVSTIKKEASVQIVRYTVPGIKDLPVAAKRLLEEDDCDIVIALGMPGPADKDKMCAHEASSGLIMAQLMTNKHILEVFVHEDEAKDEKTLAWLAEKRTAEHALNALSLVFHPQTLTRLAGTGQRQGYEDAGPIEGGSAGYPGH</sequence>
<dbReference type="InterPro" id="IPR006399">
    <property type="entry name" value="Ribfl_synth_arc"/>
</dbReference>
<dbReference type="GO" id="GO:0004746">
    <property type="term" value="F:riboflavin synthase activity"/>
    <property type="evidence" value="ECO:0007669"/>
    <property type="project" value="UniProtKB-EC"/>
</dbReference>
<dbReference type="UniPathway" id="UPA00275">
    <property type="reaction ID" value="UER00405"/>
</dbReference>
<feature type="compositionally biased region" description="Gly residues" evidence="8">
    <location>
        <begin position="152"/>
        <end position="162"/>
    </location>
</feature>
<evidence type="ECO:0000256" key="3">
    <source>
        <dbReference type="ARBA" id="ARBA00007424"/>
    </source>
</evidence>
<evidence type="ECO:0000256" key="4">
    <source>
        <dbReference type="ARBA" id="ARBA00012827"/>
    </source>
</evidence>
<gene>
    <name evidence="9" type="ORF">ASZ90_013008</name>
</gene>
<comment type="pathway">
    <text evidence="2">Cofactor biosynthesis; riboflavin biosynthesis; riboflavin from 2-hydroxy-3-oxobutyl phosphate and 5-amino-6-(D-ribitylamino)uracil: step 2/2.</text>
</comment>
<evidence type="ECO:0000256" key="8">
    <source>
        <dbReference type="SAM" id="MobiDB-lite"/>
    </source>
</evidence>
<reference evidence="9" key="1">
    <citation type="journal article" date="2015" name="Proc. Natl. Acad. Sci. U.S.A.">
        <title>Networks of energetic and metabolic interactions define dynamics in microbial communities.</title>
        <authorList>
            <person name="Embree M."/>
            <person name="Liu J.K."/>
            <person name="Al-Bassam M.M."/>
            <person name="Zengler K."/>
        </authorList>
    </citation>
    <scope>NUCLEOTIDE SEQUENCE</scope>
</reference>
<dbReference type="AlphaFoldDB" id="A0A0W8F8V0"/>
<accession>A0A0W8F8V0</accession>
<dbReference type="SUPFAM" id="SSF52121">
    <property type="entry name" value="Lumazine synthase"/>
    <property type="match status" value="1"/>
</dbReference>
<evidence type="ECO:0000256" key="2">
    <source>
        <dbReference type="ARBA" id="ARBA00004887"/>
    </source>
</evidence>
<dbReference type="Gene3D" id="3.40.50.960">
    <property type="entry name" value="Lumazine/riboflavin synthase"/>
    <property type="match status" value="1"/>
</dbReference>
<comment type="similarity">
    <text evidence="3">Belongs to the DMRL synthase family.</text>
</comment>